<organism evidence="2 3">
    <name type="scientific">Enterococcus alishanensis</name>
    <dbReference type="NCBI Taxonomy" id="1303817"/>
    <lineage>
        <taxon>Bacteria</taxon>
        <taxon>Bacillati</taxon>
        <taxon>Bacillota</taxon>
        <taxon>Bacilli</taxon>
        <taxon>Lactobacillales</taxon>
        <taxon>Enterococcaceae</taxon>
        <taxon>Enterococcus</taxon>
    </lineage>
</organism>
<evidence type="ECO:0000313" key="2">
    <source>
        <dbReference type="EMBL" id="MBV7392239.1"/>
    </source>
</evidence>
<protein>
    <submittedName>
        <fullName evidence="2">DUF3784 domain-containing protein</fullName>
    </submittedName>
</protein>
<reference evidence="2 3" key="1">
    <citation type="submission" date="2021-06" db="EMBL/GenBank/DDBJ databases">
        <title>Enterococcus alishanensis sp. nov., a novel lactic acid bacterium isolated from fresh coffee beans.</title>
        <authorList>
            <person name="Chen Y.-S."/>
        </authorList>
    </citation>
    <scope>NUCLEOTIDE SEQUENCE [LARGE SCALE GENOMIC DNA]</scope>
    <source>
        <strain evidence="2 3">ALS3</strain>
    </source>
</reference>
<dbReference type="Pfam" id="PF12650">
    <property type="entry name" value="DUF3784"/>
    <property type="match status" value="1"/>
</dbReference>
<accession>A0ABS6TH04</accession>
<name>A0ABS6TH04_9ENTE</name>
<keyword evidence="1" id="KW-1133">Transmembrane helix</keyword>
<feature type="transmembrane region" description="Helical" evidence="1">
    <location>
        <begin position="78"/>
        <end position="96"/>
    </location>
</feature>
<comment type="caution">
    <text evidence="2">The sequence shown here is derived from an EMBL/GenBank/DDBJ whole genome shotgun (WGS) entry which is preliminary data.</text>
</comment>
<keyword evidence="3" id="KW-1185">Reference proteome</keyword>
<evidence type="ECO:0000313" key="3">
    <source>
        <dbReference type="Proteomes" id="UP000774130"/>
    </source>
</evidence>
<sequence length="100" mass="11105">MSNFVNPFMGLLSLILNISGIQLIRGKWLFLIAGYNTMTENEKKHYNGDTLGKLVGSYLLVVSLVCLFSKVLPLNFQLIIIVISTIFILLLSTISTKGKV</sequence>
<proteinExistence type="predicted"/>
<evidence type="ECO:0000256" key="1">
    <source>
        <dbReference type="SAM" id="Phobius"/>
    </source>
</evidence>
<keyword evidence="1" id="KW-0472">Membrane</keyword>
<keyword evidence="1" id="KW-0812">Transmembrane</keyword>
<feature type="transmembrane region" description="Helical" evidence="1">
    <location>
        <begin position="12"/>
        <end position="33"/>
    </location>
</feature>
<feature type="transmembrane region" description="Helical" evidence="1">
    <location>
        <begin position="54"/>
        <end position="72"/>
    </location>
</feature>
<gene>
    <name evidence="2" type="ORF">KUA55_16270</name>
</gene>
<dbReference type="Proteomes" id="UP000774130">
    <property type="component" value="Unassembled WGS sequence"/>
</dbReference>
<dbReference type="InterPro" id="IPR017259">
    <property type="entry name" value="UCP037672"/>
</dbReference>
<dbReference type="EMBL" id="JAHUZB010000009">
    <property type="protein sequence ID" value="MBV7392239.1"/>
    <property type="molecule type" value="Genomic_DNA"/>
</dbReference>